<dbReference type="AlphaFoldDB" id="A0AAU9SBV8"/>
<reference evidence="3 4" key="1">
    <citation type="submission" date="2022-03" db="EMBL/GenBank/DDBJ databases">
        <authorList>
            <person name="Nunn A."/>
            <person name="Chopra R."/>
            <person name="Nunn A."/>
            <person name="Contreras Garrido A."/>
        </authorList>
    </citation>
    <scope>NUCLEOTIDE SEQUENCE [LARGE SCALE GENOMIC DNA]</scope>
</reference>
<organism evidence="3 4">
    <name type="scientific">Thlaspi arvense</name>
    <name type="common">Field penny-cress</name>
    <dbReference type="NCBI Taxonomy" id="13288"/>
    <lineage>
        <taxon>Eukaryota</taxon>
        <taxon>Viridiplantae</taxon>
        <taxon>Streptophyta</taxon>
        <taxon>Embryophyta</taxon>
        <taxon>Tracheophyta</taxon>
        <taxon>Spermatophyta</taxon>
        <taxon>Magnoliopsida</taxon>
        <taxon>eudicotyledons</taxon>
        <taxon>Gunneridae</taxon>
        <taxon>Pentapetalae</taxon>
        <taxon>rosids</taxon>
        <taxon>malvids</taxon>
        <taxon>Brassicales</taxon>
        <taxon>Brassicaceae</taxon>
        <taxon>Thlaspideae</taxon>
        <taxon>Thlaspi</taxon>
    </lineage>
</organism>
<accession>A0AAU9SBV8</accession>
<evidence type="ECO:0000313" key="3">
    <source>
        <dbReference type="EMBL" id="CAH2061220.1"/>
    </source>
</evidence>
<name>A0AAU9SBV8_THLAR</name>
<evidence type="ECO:0000256" key="1">
    <source>
        <dbReference type="SAM" id="MobiDB-lite"/>
    </source>
</evidence>
<dbReference type="InterPro" id="IPR025836">
    <property type="entry name" value="Zn_knuckle_CX2CX4HX4C"/>
</dbReference>
<dbReference type="EMBL" id="OU466860">
    <property type="protein sequence ID" value="CAH2061220.1"/>
    <property type="molecule type" value="Genomic_DNA"/>
</dbReference>
<dbReference type="Pfam" id="PF14392">
    <property type="entry name" value="zf-CCHC_4"/>
    <property type="match status" value="1"/>
</dbReference>
<evidence type="ECO:0000259" key="2">
    <source>
        <dbReference type="Pfam" id="PF14392"/>
    </source>
</evidence>
<evidence type="ECO:0000313" key="4">
    <source>
        <dbReference type="Proteomes" id="UP000836841"/>
    </source>
</evidence>
<protein>
    <recommendedName>
        <fullName evidence="2">Zinc knuckle CX2CX4HX4C domain-containing protein</fullName>
    </recommendedName>
</protein>
<keyword evidence="4" id="KW-1185">Reference proteome</keyword>
<dbReference type="Proteomes" id="UP000836841">
    <property type="component" value="Chromosome 4"/>
</dbReference>
<gene>
    <name evidence="3" type="ORF">TAV2_LOCUS14155</name>
</gene>
<feature type="domain" description="Zinc knuckle CX2CX4HX4C" evidence="2">
    <location>
        <begin position="18"/>
        <end position="58"/>
    </location>
</feature>
<sequence length="108" mass="12364">MEVGEIGARIQVTTNADKPIQFEHIIGFLNGELLFNYEGLHRFCFNCKRLSHEQSTCPELIEDQRESLQKLRHEVNAVDPNGHTYANDSLKQARSPPTGEFRDDEYAS</sequence>
<proteinExistence type="predicted"/>
<feature type="region of interest" description="Disordered" evidence="1">
    <location>
        <begin position="77"/>
        <end position="108"/>
    </location>
</feature>